<evidence type="ECO:0000313" key="2">
    <source>
        <dbReference type="EMBL" id="GAA5503591.1"/>
    </source>
</evidence>
<reference evidence="2 3" key="1">
    <citation type="submission" date="2024-02" db="EMBL/GenBank/DDBJ databases">
        <title>Deinococcus xinjiangensis NBRC 107630.</title>
        <authorList>
            <person name="Ichikawa N."/>
            <person name="Katano-Makiyama Y."/>
            <person name="Hidaka K."/>
        </authorList>
    </citation>
    <scope>NUCLEOTIDE SEQUENCE [LARGE SCALE GENOMIC DNA]</scope>
    <source>
        <strain evidence="2 3">NBRC 107630</strain>
    </source>
</reference>
<accession>A0ABP9VFQ9</accession>
<protein>
    <submittedName>
        <fullName evidence="2">Uncharacterized protein</fullName>
    </submittedName>
</protein>
<proteinExistence type="predicted"/>
<dbReference type="Proteomes" id="UP001458946">
    <property type="component" value="Unassembled WGS sequence"/>
</dbReference>
<feature type="region of interest" description="Disordered" evidence="1">
    <location>
        <begin position="179"/>
        <end position="204"/>
    </location>
</feature>
<gene>
    <name evidence="2" type="ORF">Dxin01_03350</name>
</gene>
<organism evidence="2 3">
    <name type="scientific">Deinococcus xinjiangensis</name>
    <dbReference type="NCBI Taxonomy" id="457454"/>
    <lineage>
        <taxon>Bacteria</taxon>
        <taxon>Thermotogati</taxon>
        <taxon>Deinococcota</taxon>
        <taxon>Deinococci</taxon>
        <taxon>Deinococcales</taxon>
        <taxon>Deinococcaceae</taxon>
        <taxon>Deinococcus</taxon>
    </lineage>
</organism>
<dbReference type="EMBL" id="BAABRN010000056">
    <property type="protein sequence ID" value="GAA5503591.1"/>
    <property type="molecule type" value="Genomic_DNA"/>
</dbReference>
<evidence type="ECO:0000256" key="1">
    <source>
        <dbReference type="SAM" id="MobiDB-lite"/>
    </source>
</evidence>
<name>A0ABP9VFQ9_9DEIO</name>
<comment type="caution">
    <text evidence="2">The sequence shown here is derived from an EMBL/GenBank/DDBJ whole genome shotgun (WGS) entry which is preliminary data.</text>
</comment>
<feature type="compositionally biased region" description="Polar residues" evidence="1">
    <location>
        <begin position="179"/>
        <end position="195"/>
    </location>
</feature>
<evidence type="ECO:0000313" key="3">
    <source>
        <dbReference type="Proteomes" id="UP001458946"/>
    </source>
</evidence>
<sequence length="204" mass="23689">MTFPEQILPWELWRTVQCWADTLVWEGGLCWPLGWITEPEDLVYSRVRIQDLGDWPLFRPLAANQQKMTTNQLSRWVGEAYYLAPKELKVAEKFYAVPVHLLLQRLVDLAMQFRQVRPEVPFDEYLRTPWRRRGDWTGGDAHIPLNAVLNGNLRHIEEVLLNYVQPGQLLTYGSSRGNRANPWSVSPEVTASRTGLKNDFRSGK</sequence>
<keyword evidence="3" id="KW-1185">Reference proteome</keyword>